<protein>
    <submittedName>
        <fullName evidence="3">ABC transporter substrate-binding protein</fullName>
    </submittedName>
    <submittedName>
        <fullName evidence="2">Extracellular solute-binding protein</fullName>
    </submittedName>
</protein>
<keyword evidence="5" id="KW-1185">Reference proteome</keyword>
<organism evidence="3 4">
    <name type="scientific">Paenibacillus chitinolyticus</name>
    <dbReference type="NCBI Taxonomy" id="79263"/>
    <lineage>
        <taxon>Bacteria</taxon>
        <taxon>Bacillati</taxon>
        <taxon>Bacillota</taxon>
        <taxon>Bacilli</taxon>
        <taxon>Bacillales</taxon>
        <taxon>Paenibacillaceae</taxon>
        <taxon>Paenibacillus</taxon>
    </lineage>
</organism>
<dbReference type="OrthoDB" id="9798191at2"/>
<dbReference type="PANTHER" id="PTHR43649">
    <property type="entry name" value="ARABINOSE-BINDING PROTEIN-RELATED"/>
    <property type="match status" value="1"/>
</dbReference>
<dbReference type="PROSITE" id="PS51257">
    <property type="entry name" value="PROKAR_LIPOPROTEIN"/>
    <property type="match status" value="1"/>
</dbReference>
<evidence type="ECO:0000313" key="3">
    <source>
        <dbReference type="EMBL" id="QAV21316.1"/>
    </source>
</evidence>
<gene>
    <name evidence="2" type="ORF">M5X16_14835</name>
    <name evidence="3" type="ORF">PC41400_28065</name>
</gene>
<evidence type="ECO:0000313" key="4">
    <source>
        <dbReference type="Proteomes" id="UP000288943"/>
    </source>
</evidence>
<dbReference type="EMBL" id="CP026520">
    <property type="protein sequence ID" value="QAV21316.1"/>
    <property type="molecule type" value="Genomic_DNA"/>
</dbReference>
<dbReference type="Proteomes" id="UP001527202">
    <property type="component" value="Unassembled WGS sequence"/>
</dbReference>
<keyword evidence="1" id="KW-0732">Signal</keyword>
<reference evidence="2 5" key="2">
    <citation type="submission" date="2022-05" db="EMBL/GenBank/DDBJ databases">
        <title>Genome Sequencing of Bee-Associated Microbes.</title>
        <authorList>
            <person name="Dunlap C."/>
        </authorList>
    </citation>
    <scope>NUCLEOTIDE SEQUENCE [LARGE SCALE GENOMIC DNA]</scope>
    <source>
        <strain evidence="2 5">NRRL B-23120</strain>
    </source>
</reference>
<dbReference type="InterPro" id="IPR006059">
    <property type="entry name" value="SBP"/>
</dbReference>
<reference evidence="3 4" key="1">
    <citation type="submission" date="2018-01" db="EMBL/GenBank/DDBJ databases">
        <title>The whole genome sequencing and assembly of Paenibacillus chitinolyticus KCCM 41400 strain.</title>
        <authorList>
            <person name="Kim J.-Y."/>
            <person name="Park M.-K."/>
            <person name="Lee Y.-J."/>
            <person name="Yi H."/>
            <person name="Bahn Y.-S."/>
            <person name="Kim J.F."/>
            <person name="Lee D.-W."/>
        </authorList>
    </citation>
    <scope>NUCLEOTIDE SEQUENCE [LARGE SCALE GENOMIC DNA]</scope>
    <source>
        <strain evidence="3 4">KCCM 41400</strain>
    </source>
</reference>
<sequence length="441" mass="47574">MMKKTAKTGIALILSLSLLSACSKEPATTSTGDAGKGTEKVKLSLWHNFTGEDARAKTMRAIIEEYKKANPNVELEVQAIPPDGYKTRLKTVAAANEMPDLFQMWPGAMTKEFVSGNLLQPVGDLLDKNAEWKNGFLPNSFDDFTVDGKVYSIPMSLSPTSILYYNKKMFDDNGVTVPKTWDEMMKAVETFKSKKITPIALGNKAAWLAQSSILSSLADRYTGTEWFMKAAAQDGAKFTDPEFVAALKALQDLGKAGAFQEGFNSIDNTQMEQMFAQGKAAMMIDGGWALTNLTNGAQPEALNNIEVTVLPSVPNGKGDPQSLSGVVGIGLGLNKKVEGAKKEAADKLIQAMAGPDAQKRTLESNQLVAYKVELDKSKVSTLFAKVNDLVGQVKRTPVYDSQLSSAASEVINNGIQELLMGGKPEDIAKKLQDAQAKALGK</sequence>
<dbReference type="SUPFAM" id="SSF53850">
    <property type="entry name" value="Periplasmic binding protein-like II"/>
    <property type="match status" value="1"/>
</dbReference>
<feature type="signal peptide" evidence="1">
    <location>
        <begin position="1"/>
        <end position="23"/>
    </location>
</feature>
<name>A0A410X3Y5_9BACL</name>
<evidence type="ECO:0000313" key="5">
    <source>
        <dbReference type="Proteomes" id="UP001527202"/>
    </source>
</evidence>
<dbReference type="InterPro" id="IPR050490">
    <property type="entry name" value="Bact_solute-bd_prot1"/>
</dbReference>
<dbReference type="Gene3D" id="3.40.190.10">
    <property type="entry name" value="Periplasmic binding protein-like II"/>
    <property type="match status" value="2"/>
</dbReference>
<dbReference type="Proteomes" id="UP000288943">
    <property type="component" value="Chromosome"/>
</dbReference>
<accession>A0A410X3Y5</accession>
<evidence type="ECO:0000313" key="2">
    <source>
        <dbReference type="EMBL" id="MCY9597049.1"/>
    </source>
</evidence>
<dbReference type="GeneID" id="95378649"/>
<proteinExistence type="predicted"/>
<dbReference type="Pfam" id="PF01547">
    <property type="entry name" value="SBP_bac_1"/>
    <property type="match status" value="1"/>
</dbReference>
<feature type="chain" id="PRO_5039562050" evidence="1">
    <location>
        <begin position="24"/>
        <end position="441"/>
    </location>
</feature>
<dbReference type="RefSeq" id="WP_042235026.1">
    <property type="nucleotide sequence ID" value="NZ_CP026520.1"/>
</dbReference>
<dbReference type="AlphaFoldDB" id="A0A410X3Y5"/>
<dbReference type="KEGG" id="pchi:PC41400_28065"/>
<dbReference type="PANTHER" id="PTHR43649:SF14">
    <property type="entry name" value="BLR3389 PROTEIN"/>
    <property type="match status" value="1"/>
</dbReference>
<dbReference type="CDD" id="cd14749">
    <property type="entry name" value="PBP2_XBP1_like"/>
    <property type="match status" value="1"/>
</dbReference>
<dbReference type="EMBL" id="JAMDMJ010000016">
    <property type="protein sequence ID" value="MCY9597049.1"/>
    <property type="molecule type" value="Genomic_DNA"/>
</dbReference>
<evidence type="ECO:0000256" key="1">
    <source>
        <dbReference type="SAM" id="SignalP"/>
    </source>
</evidence>